<feature type="chain" id="PRO_5042290975" evidence="2">
    <location>
        <begin position="19"/>
        <end position="287"/>
    </location>
</feature>
<evidence type="ECO:0000256" key="1">
    <source>
        <dbReference type="SAM" id="MobiDB-lite"/>
    </source>
</evidence>
<keyword evidence="4" id="KW-1185">Reference proteome</keyword>
<feature type="compositionally biased region" description="Polar residues" evidence="1">
    <location>
        <begin position="138"/>
        <end position="163"/>
    </location>
</feature>
<protein>
    <submittedName>
        <fullName evidence="3">Uncharacterized protein</fullName>
    </submittedName>
</protein>
<accession>A0AAD8BJK9</accession>
<comment type="caution">
    <text evidence="3">The sequence shown here is derived from an EMBL/GenBank/DDBJ whole genome shotgun (WGS) entry which is preliminary data.</text>
</comment>
<feature type="signal peptide" evidence="2">
    <location>
        <begin position="1"/>
        <end position="18"/>
    </location>
</feature>
<evidence type="ECO:0000313" key="4">
    <source>
        <dbReference type="Proteomes" id="UP001233172"/>
    </source>
</evidence>
<keyword evidence="2" id="KW-0732">Signal</keyword>
<proteinExistence type="predicted"/>
<reference evidence="3" key="2">
    <citation type="submission" date="2023-04" db="EMBL/GenBank/DDBJ databases">
        <authorList>
            <person name="Bu L."/>
            <person name="Lu L."/>
            <person name="Laidemitt M.R."/>
            <person name="Zhang S.M."/>
            <person name="Mutuku M."/>
            <person name="Mkoji G."/>
            <person name="Steinauer M."/>
            <person name="Loker E.S."/>
        </authorList>
    </citation>
    <scope>NUCLEOTIDE SEQUENCE</scope>
    <source>
        <strain evidence="3">KasaAsao</strain>
        <tissue evidence="3">Whole Snail</tissue>
    </source>
</reference>
<reference evidence="3" key="1">
    <citation type="journal article" date="2023" name="PLoS Negl. Trop. Dis.">
        <title>A genome sequence for Biomphalaria pfeifferi, the major vector snail for the human-infecting parasite Schistosoma mansoni.</title>
        <authorList>
            <person name="Bu L."/>
            <person name="Lu L."/>
            <person name="Laidemitt M.R."/>
            <person name="Zhang S.M."/>
            <person name="Mutuku M."/>
            <person name="Mkoji G."/>
            <person name="Steinauer M."/>
            <person name="Loker E.S."/>
        </authorList>
    </citation>
    <scope>NUCLEOTIDE SEQUENCE</scope>
    <source>
        <strain evidence="3">KasaAsao</strain>
    </source>
</reference>
<dbReference type="AlphaFoldDB" id="A0AAD8BJK9"/>
<evidence type="ECO:0000313" key="3">
    <source>
        <dbReference type="EMBL" id="KAK0055208.1"/>
    </source>
</evidence>
<dbReference type="Proteomes" id="UP001233172">
    <property type="component" value="Unassembled WGS sequence"/>
</dbReference>
<sequence>MKLLLLTVSVLLVSPSISGPATQSGVVLTQNDAVKLFMEITKQFDQNKDTLNFIADNKVEAIIEQIKIIPAGIQTFFQIIQSIKDEFPSQKRDSINALNELAAHLVTASESLTQVISRCSNKKTISTVSSEKAGDASPQKTPVSSFSPPASNKQTQAAGGASNNDVDSVISVLIRPIEINKTAVDTAVSSVGKSNYFLVGDAADAVLKLAIVIAEKHRTRYVNLLPKIKLVGGIITDILNRMDELQTDVLQILDNSEGVRNEVRQSLTIIHGLAQSIGSAISGLSCN</sequence>
<dbReference type="EMBL" id="JASAOG010000072">
    <property type="protein sequence ID" value="KAK0055208.1"/>
    <property type="molecule type" value="Genomic_DNA"/>
</dbReference>
<feature type="region of interest" description="Disordered" evidence="1">
    <location>
        <begin position="127"/>
        <end position="163"/>
    </location>
</feature>
<evidence type="ECO:0000256" key="2">
    <source>
        <dbReference type="SAM" id="SignalP"/>
    </source>
</evidence>
<name>A0AAD8BJK9_BIOPF</name>
<gene>
    <name evidence="3" type="ORF">Bpfe_015499</name>
</gene>
<organism evidence="3 4">
    <name type="scientific">Biomphalaria pfeifferi</name>
    <name type="common">Bloodfluke planorb</name>
    <name type="synonym">Freshwater snail</name>
    <dbReference type="NCBI Taxonomy" id="112525"/>
    <lineage>
        <taxon>Eukaryota</taxon>
        <taxon>Metazoa</taxon>
        <taxon>Spiralia</taxon>
        <taxon>Lophotrochozoa</taxon>
        <taxon>Mollusca</taxon>
        <taxon>Gastropoda</taxon>
        <taxon>Heterobranchia</taxon>
        <taxon>Euthyneura</taxon>
        <taxon>Panpulmonata</taxon>
        <taxon>Hygrophila</taxon>
        <taxon>Lymnaeoidea</taxon>
        <taxon>Planorbidae</taxon>
        <taxon>Biomphalaria</taxon>
    </lineage>
</organism>